<feature type="signal peptide" evidence="1">
    <location>
        <begin position="1"/>
        <end position="20"/>
    </location>
</feature>
<evidence type="ECO:0000313" key="3">
    <source>
        <dbReference type="Proteomes" id="UP001215280"/>
    </source>
</evidence>
<reference evidence="2" key="1">
    <citation type="submission" date="2023-03" db="EMBL/GenBank/DDBJ databases">
        <title>Massive genome expansion in bonnet fungi (Mycena s.s.) driven by repeated elements and novel gene families across ecological guilds.</title>
        <authorList>
            <consortium name="Lawrence Berkeley National Laboratory"/>
            <person name="Harder C.B."/>
            <person name="Miyauchi S."/>
            <person name="Viragh M."/>
            <person name="Kuo A."/>
            <person name="Thoen E."/>
            <person name="Andreopoulos B."/>
            <person name="Lu D."/>
            <person name="Skrede I."/>
            <person name="Drula E."/>
            <person name="Henrissat B."/>
            <person name="Morin E."/>
            <person name="Kohler A."/>
            <person name="Barry K."/>
            <person name="LaButti K."/>
            <person name="Morin E."/>
            <person name="Salamov A."/>
            <person name="Lipzen A."/>
            <person name="Mereny Z."/>
            <person name="Hegedus B."/>
            <person name="Baldrian P."/>
            <person name="Stursova M."/>
            <person name="Weitz H."/>
            <person name="Taylor A."/>
            <person name="Grigoriev I.V."/>
            <person name="Nagy L.G."/>
            <person name="Martin F."/>
            <person name="Kauserud H."/>
        </authorList>
    </citation>
    <scope>NUCLEOTIDE SEQUENCE</scope>
    <source>
        <strain evidence="2">CBHHK188m</strain>
    </source>
</reference>
<dbReference type="AlphaFoldDB" id="A0AAD7HH41"/>
<sequence>MLHSFGPLVIVALGAQAAHALHATNLARQTSTDCETPCTTLSNAVTPAESDGLASICTSSIVNDYAACYGCLVQIGELSQESAQETFDCAFLFLNLQENIVTSNGADIAFATGCQEIGDPVSSITISSDGSTSGGSSSAGSSGTASGSAGSAAAPAKKGSAGRTSAGLLGLTASVLVVCVAAW</sequence>
<protein>
    <submittedName>
        <fullName evidence="2">Uncharacterized protein</fullName>
    </submittedName>
</protein>
<feature type="chain" id="PRO_5042008394" evidence="1">
    <location>
        <begin position="21"/>
        <end position="183"/>
    </location>
</feature>
<accession>A0AAD7HH41</accession>
<comment type="caution">
    <text evidence="2">The sequence shown here is derived from an EMBL/GenBank/DDBJ whole genome shotgun (WGS) entry which is preliminary data.</text>
</comment>
<gene>
    <name evidence="2" type="ORF">DFH07DRAFT_1008653</name>
</gene>
<keyword evidence="3" id="KW-1185">Reference proteome</keyword>
<evidence type="ECO:0000256" key="1">
    <source>
        <dbReference type="SAM" id="SignalP"/>
    </source>
</evidence>
<dbReference type="EMBL" id="JARJLG010000279">
    <property type="protein sequence ID" value="KAJ7720458.1"/>
    <property type="molecule type" value="Genomic_DNA"/>
</dbReference>
<proteinExistence type="predicted"/>
<organism evidence="2 3">
    <name type="scientific">Mycena maculata</name>
    <dbReference type="NCBI Taxonomy" id="230809"/>
    <lineage>
        <taxon>Eukaryota</taxon>
        <taxon>Fungi</taxon>
        <taxon>Dikarya</taxon>
        <taxon>Basidiomycota</taxon>
        <taxon>Agaricomycotina</taxon>
        <taxon>Agaricomycetes</taxon>
        <taxon>Agaricomycetidae</taxon>
        <taxon>Agaricales</taxon>
        <taxon>Marasmiineae</taxon>
        <taxon>Mycenaceae</taxon>
        <taxon>Mycena</taxon>
    </lineage>
</organism>
<dbReference type="Proteomes" id="UP001215280">
    <property type="component" value="Unassembled WGS sequence"/>
</dbReference>
<evidence type="ECO:0000313" key="2">
    <source>
        <dbReference type="EMBL" id="KAJ7720458.1"/>
    </source>
</evidence>
<keyword evidence="1" id="KW-0732">Signal</keyword>
<name>A0AAD7HH41_9AGAR</name>